<evidence type="ECO:0000313" key="1">
    <source>
        <dbReference type="EMBL" id="TMS56718.1"/>
    </source>
</evidence>
<organism evidence="1 2">
    <name type="scientific">Imbroritus primus</name>
    <dbReference type="NCBI Taxonomy" id="3058603"/>
    <lineage>
        <taxon>Bacteria</taxon>
        <taxon>Pseudomonadati</taxon>
        <taxon>Pseudomonadota</taxon>
        <taxon>Betaproteobacteria</taxon>
        <taxon>Burkholderiales</taxon>
        <taxon>Burkholderiaceae</taxon>
        <taxon>Imbroritus</taxon>
    </lineage>
</organism>
<reference evidence="1" key="1">
    <citation type="submission" date="2019-05" db="EMBL/GenBank/DDBJ databases">
        <title>Revised genome assembly of Burkholderiaceae (previously Ralstonia) sp. PBA.</title>
        <authorList>
            <person name="Gan H.M."/>
        </authorList>
    </citation>
    <scope>NUCLEOTIDE SEQUENCE</scope>
    <source>
        <strain evidence="1">PBA</strain>
    </source>
</reference>
<sequence length="251" mass="27962">MRIVRQALYQEVADRLRQMIDAQELAPGAWIDELRLVEVMGISRTPLREALKVLASEGLVRLEPRRGCFVNALTERDLDDIFPLMALLEGRCAFEAATRATDADLQALEAPHAKLCRHAEAGEIDAYYETNYEIHETIQRLAGNVWLSGVIDDLRKVLRLSRHKSLMLPGRMAQSCAEHLAVFAALKERDPVRAEALMKTHLLNQRVALRVLDGETEGAAATDSTAHPSAPVLPHSRKRRLTLAASTTSDE</sequence>
<dbReference type="EMBL" id="AKCV02000026">
    <property type="protein sequence ID" value="TMS56718.1"/>
    <property type="molecule type" value="Genomic_DNA"/>
</dbReference>
<dbReference type="Proteomes" id="UP000004277">
    <property type="component" value="Unassembled WGS sequence"/>
</dbReference>
<gene>
    <name evidence="1" type="ORF">MW7_016710</name>
</gene>
<protein>
    <submittedName>
        <fullName evidence="1">GntR family transcriptional regulator</fullName>
    </submittedName>
</protein>
<evidence type="ECO:0000313" key="2">
    <source>
        <dbReference type="Proteomes" id="UP000004277"/>
    </source>
</evidence>
<name>A0ACD3SKL9_9BURK</name>
<proteinExistence type="predicted"/>
<comment type="caution">
    <text evidence="1">The sequence shown here is derived from an EMBL/GenBank/DDBJ whole genome shotgun (WGS) entry which is preliminary data.</text>
</comment>
<keyword evidence="2" id="KW-1185">Reference proteome</keyword>
<accession>A0ACD3SKL9</accession>